<evidence type="ECO:0000313" key="3">
    <source>
        <dbReference type="Proteomes" id="UP000050454"/>
    </source>
</evidence>
<dbReference type="EMBL" id="LGTQ01000009">
    <property type="protein sequence ID" value="KPM48144.1"/>
    <property type="molecule type" value="Genomic_DNA"/>
</dbReference>
<comment type="caution">
    <text evidence="2">The sequence shown here is derived from an EMBL/GenBank/DDBJ whole genome shotgun (WGS) entry which is preliminary data.</text>
</comment>
<sequence length="147" mass="16913">MQKLNLPPIACKITEIEGKTFVFDILRKKNVRLTPEEWVRQHLVHLLINQFSFSKNLIKLEGGLQYESLEKRSDIVVYDREAKPYFLIECKAPEVAVSKKTVAQASRYNKVLKAPFMAVSNGLKTYCFEMNFETGDSLQMQGFPPLP</sequence>
<dbReference type="Proteomes" id="UP000050454">
    <property type="component" value="Unassembled WGS sequence"/>
</dbReference>
<gene>
    <name evidence="2" type="ORF">AFM12_11965</name>
</gene>
<dbReference type="STRING" id="1605367.AFM12_11965"/>
<accession>A0A0P7C4H8</accession>
<dbReference type="InterPro" id="IPR029464">
    <property type="entry name" value="HSDR_N"/>
</dbReference>
<protein>
    <recommendedName>
        <fullName evidence="1">Type I restriction enzyme R protein N-terminal domain-containing protein</fullName>
    </recommendedName>
</protein>
<dbReference type="RefSeq" id="WP_055148913.1">
    <property type="nucleotide sequence ID" value="NZ_JXSZ01000009.1"/>
</dbReference>
<dbReference type="OrthoDB" id="9790377at2"/>
<evidence type="ECO:0000313" key="2">
    <source>
        <dbReference type="EMBL" id="KPM48144.1"/>
    </source>
</evidence>
<organism evidence="2 3">
    <name type="scientific">Jiulongibacter sediminis</name>
    <dbReference type="NCBI Taxonomy" id="1605367"/>
    <lineage>
        <taxon>Bacteria</taxon>
        <taxon>Pseudomonadati</taxon>
        <taxon>Bacteroidota</taxon>
        <taxon>Cytophagia</taxon>
        <taxon>Cytophagales</taxon>
        <taxon>Leadbetterellaceae</taxon>
        <taxon>Jiulongibacter</taxon>
    </lineage>
</organism>
<dbReference type="AlphaFoldDB" id="A0A0P7C4H8"/>
<reference evidence="2 3" key="1">
    <citation type="submission" date="2015-07" db="EMBL/GenBank/DDBJ databases">
        <title>The draft genome sequence of Leadbetterella sp. JN14-9.</title>
        <authorList>
            <person name="Liu Y."/>
            <person name="Du J."/>
            <person name="Shao Z."/>
        </authorList>
    </citation>
    <scope>NUCLEOTIDE SEQUENCE [LARGE SCALE GENOMIC DNA]</scope>
    <source>
        <strain evidence="2 3">JN14-9</strain>
    </source>
</reference>
<proteinExistence type="predicted"/>
<feature type="domain" description="Type I restriction enzyme R protein N-terminal" evidence="1">
    <location>
        <begin position="35"/>
        <end position="144"/>
    </location>
</feature>
<evidence type="ECO:0000259" key="1">
    <source>
        <dbReference type="Pfam" id="PF13588"/>
    </source>
</evidence>
<name>A0A0P7C4H8_9BACT</name>
<keyword evidence="3" id="KW-1185">Reference proteome</keyword>
<dbReference type="PATRIC" id="fig|1605367.3.peg.3795"/>
<dbReference type="Gene3D" id="3.90.1570.30">
    <property type="match status" value="1"/>
</dbReference>
<dbReference type="Pfam" id="PF13588">
    <property type="entry name" value="HSDR_N_2"/>
    <property type="match status" value="1"/>
</dbReference>